<dbReference type="Proteomes" id="UP000238701">
    <property type="component" value="Unassembled WGS sequence"/>
</dbReference>
<sequence length="73" mass="8039">MGTPVGSDLEVPNHMKKVAHTVPLEENSHAKALVRKHLDGYPMALQMPLQRVGICHSVSGLTWVTNAKIRSRV</sequence>
<evidence type="ECO:0000313" key="1">
    <source>
        <dbReference type="EMBL" id="SPF40223.1"/>
    </source>
</evidence>
<dbReference type="EMBL" id="OMOD01000122">
    <property type="protein sequence ID" value="SPF40223.1"/>
    <property type="molecule type" value="Genomic_DNA"/>
</dbReference>
<evidence type="ECO:0000313" key="2">
    <source>
        <dbReference type="Proteomes" id="UP000238701"/>
    </source>
</evidence>
<accession>A0A2U3KKN3</accession>
<protein>
    <submittedName>
        <fullName evidence="1">Uncharacterized protein</fullName>
    </submittedName>
</protein>
<dbReference type="AlphaFoldDB" id="A0A2U3KKN3"/>
<proteinExistence type="predicted"/>
<name>A0A2U3KKN3_9BACT</name>
<gene>
    <name evidence="1" type="ORF">SBA1_30074</name>
</gene>
<reference evidence="2" key="1">
    <citation type="submission" date="2018-02" db="EMBL/GenBank/DDBJ databases">
        <authorList>
            <person name="Hausmann B."/>
        </authorList>
    </citation>
    <scope>NUCLEOTIDE SEQUENCE [LARGE SCALE GENOMIC DNA]</scope>
    <source>
        <strain evidence="2">Peat soil MAG SbA1</strain>
    </source>
</reference>
<organism evidence="1 2">
    <name type="scientific">Candidatus Sulfotelmatobacter kueseliae</name>
    <dbReference type="NCBI Taxonomy" id="2042962"/>
    <lineage>
        <taxon>Bacteria</taxon>
        <taxon>Pseudomonadati</taxon>
        <taxon>Acidobacteriota</taxon>
        <taxon>Terriglobia</taxon>
        <taxon>Terriglobales</taxon>
        <taxon>Candidatus Korobacteraceae</taxon>
        <taxon>Candidatus Sulfotelmatobacter</taxon>
    </lineage>
</organism>